<proteinExistence type="predicted"/>
<keyword evidence="2" id="KW-1185">Reference proteome</keyword>
<dbReference type="AlphaFoldDB" id="A0AAV7PCD2"/>
<organism evidence="1 2">
    <name type="scientific">Pleurodeles waltl</name>
    <name type="common">Iberian ribbed newt</name>
    <dbReference type="NCBI Taxonomy" id="8319"/>
    <lineage>
        <taxon>Eukaryota</taxon>
        <taxon>Metazoa</taxon>
        <taxon>Chordata</taxon>
        <taxon>Craniata</taxon>
        <taxon>Vertebrata</taxon>
        <taxon>Euteleostomi</taxon>
        <taxon>Amphibia</taxon>
        <taxon>Batrachia</taxon>
        <taxon>Caudata</taxon>
        <taxon>Salamandroidea</taxon>
        <taxon>Salamandridae</taxon>
        <taxon>Pleurodelinae</taxon>
        <taxon>Pleurodeles</taxon>
    </lineage>
</organism>
<reference evidence="1" key="1">
    <citation type="journal article" date="2022" name="bioRxiv">
        <title>Sequencing and chromosome-scale assembly of the giantPleurodeles waltlgenome.</title>
        <authorList>
            <person name="Brown T."/>
            <person name="Elewa A."/>
            <person name="Iarovenko S."/>
            <person name="Subramanian E."/>
            <person name="Araus A.J."/>
            <person name="Petzold A."/>
            <person name="Susuki M."/>
            <person name="Suzuki K.-i.T."/>
            <person name="Hayashi T."/>
            <person name="Toyoda A."/>
            <person name="Oliveira C."/>
            <person name="Osipova E."/>
            <person name="Leigh N.D."/>
            <person name="Simon A."/>
            <person name="Yun M.H."/>
        </authorList>
    </citation>
    <scope>NUCLEOTIDE SEQUENCE</scope>
    <source>
        <strain evidence="1">20211129_DDA</strain>
        <tissue evidence="1">Liver</tissue>
    </source>
</reference>
<evidence type="ECO:0000313" key="1">
    <source>
        <dbReference type="EMBL" id="KAJ1124794.1"/>
    </source>
</evidence>
<protein>
    <submittedName>
        <fullName evidence="1">Uncharacterized protein</fullName>
    </submittedName>
</protein>
<sequence length="237" mass="26932">MSERLDKQTERLDQVERRVSAVEDGQTALASGQLKVNTELDTLKHKMDDLKSRSRRNNLRILVQEYRDTEDTRTSGHIRAKMQEFQETALSEVRHMGKYAVARAYGKGDRPGKALANLIHPSRSTNLINKTIAADGSILIDPEDIAARFREYYQTLYTTRGNPKPNAIKEYLTHIELQKLSESDRAALGAPFTLGKIAKELGSMAEVFEVLMGHITWFNRVQLVFGKANFLKYLSTF</sequence>
<name>A0AAV7PCD2_PLEWA</name>
<comment type="caution">
    <text evidence="1">The sequence shown here is derived from an EMBL/GenBank/DDBJ whole genome shotgun (WGS) entry which is preliminary data.</text>
</comment>
<dbReference type="Proteomes" id="UP001066276">
    <property type="component" value="Chromosome 7"/>
</dbReference>
<accession>A0AAV7PCD2</accession>
<dbReference type="EMBL" id="JANPWB010000011">
    <property type="protein sequence ID" value="KAJ1124794.1"/>
    <property type="molecule type" value="Genomic_DNA"/>
</dbReference>
<evidence type="ECO:0000313" key="2">
    <source>
        <dbReference type="Proteomes" id="UP001066276"/>
    </source>
</evidence>
<gene>
    <name evidence="1" type="ORF">NDU88_003243</name>
</gene>